<evidence type="ECO:0000256" key="3">
    <source>
        <dbReference type="ARBA" id="ARBA00022960"/>
    </source>
</evidence>
<keyword evidence="5" id="KW-0472">Membrane</keyword>
<gene>
    <name evidence="7" type="ORF">FB467_2814</name>
</gene>
<dbReference type="Pfam" id="PF04085">
    <property type="entry name" value="MreC"/>
    <property type="match status" value="1"/>
</dbReference>
<evidence type="ECO:0000256" key="2">
    <source>
        <dbReference type="ARBA" id="ARBA00013855"/>
    </source>
</evidence>
<dbReference type="PANTHER" id="PTHR34138">
    <property type="entry name" value="CELL SHAPE-DETERMINING PROTEIN MREC"/>
    <property type="match status" value="1"/>
</dbReference>
<comment type="similarity">
    <text evidence="1">Belongs to the MreC family.</text>
</comment>
<evidence type="ECO:0000313" key="8">
    <source>
        <dbReference type="Proteomes" id="UP000319516"/>
    </source>
</evidence>
<keyword evidence="8" id="KW-1185">Reference proteome</keyword>
<keyword evidence="3" id="KW-0133">Cell shape</keyword>
<evidence type="ECO:0000256" key="1">
    <source>
        <dbReference type="ARBA" id="ARBA00009369"/>
    </source>
</evidence>
<sequence length="271" mass="27680">MTPAGPSSPRRTWWLVGLLVALTLVAVVVDLARPSLTAPVRRAVATVAAPAQSALAGWTDGDLVELTRERNALAARVDELEALQEQSTELGELHASASWGVHDLLPARVVGFSSASSPVAGRTVTLDVGSTDGVQVDQSVVNVDGLVGRVVRVAPTSSDVVILGDPGVVVGVRFGHGGNLGTVRAEAAPGLPSRAPGELTLTALGAGEIREGDRVVTLGSADNIPYAARIPLGTVTSVDPDSGQLGATAAVRPFVDVDTLDLVGVVFVRSS</sequence>
<dbReference type="Proteomes" id="UP000319516">
    <property type="component" value="Unassembled WGS sequence"/>
</dbReference>
<evidence type="ECO:0000313" key="7">
    <source>
        <dbReference type="EMBL" id="TQL51663.1"/>
    </source>
</evidence>
<dbReference type="PANTHER" id="PTHR34138:SF1">
    <property type="entry name" value="CELL SHAPE-DETERMINING PROTEIN MREC"/>
    <property type="match status" value="1"/>
</dbReference>
<protein>
    <recommendedName>
        <fullName evidence="2">Cell shape-determining protein MreC</fullName>
    </recommendedName>
    <alternativeName>
        <fullName evidence="4">Cell shape protein MreC</fullName>
    </alternativeName>
</protein>
<dbReference type="InterPro" id="IPR042177">
    <property type="entry name" value="Cell/Rod_1"/>
</dbReference>
<dbReference type="GO" id="GO:0005886">
    <property type="term" value="C:plasma membrane"/>
    <property type="evidence" value="ECO:0007669"/>
    <property type="project" value="TreeGrafter"/>
</dbReference>
<dbReference type="RefSeq" id="WP_141785631.1">
    <property type="nucleotide sequence ID" value="NZ_BAAAIK010000011.1"/>
</dbReference>
<dbReference type="InterPro" id="IPR055342">
    <property type="entry name" value="MreC_beta-barrel_core"/>
</dbReference>
<dbReference type="EMBL" id="VFOP01000001">
    <property type="protein sequence ID" value="TQL51663.1"/>
    <property type="molecule type" value="Genomic_DNA"/>
</dbReference>
<proteinExistence type="inferred from homology"/>
<dbReference type="AlphaFoldDB" id="A0A542YUA0"/>
<dbReference type="Gene3D" id="2.40.10.340">
    <property type="entry name" value="Rod shape-determining protein MreC, domain 1"/>
    <property type="match status" value="1"/>
</dbReference>
<dbReference type="GO" id="GO:0008360">
    <property type="term" value="P:regulation of cell shape"/>
    <property type="evidence" value="ECO:0007669"/>
    <property type="project" value="UniProtKB-KW"/>
</dbReference>
<organism evidence="7 8">
    <name type="scientific">Ornithinicoccus hortensis</name>
    <dbReference type="NCBI Taxonomy" id="82346"/>
    <lineage>
        <taxon>Bacteria</taxon>
        <taxon>Bacillati</taxon>
        <taxon>Actinomycetota</taxon>
        <taxon>Actinomycetes</taxon>
        <taxon>Micrococcales</taxon>
        <taxon>Intrasporangiaceae</taxon>
        <taxon>Ornithinicoccus</taxon>
    </lineage>
</organism>
<feature type="domain" description="Rod shape-determining protein MreC beta-barrel core" evidence="6">
    <location>
        <begin position="122"/>
        <end position="266"/>
    </location>
</feature>
<evidence type="ECO:0000259" key="6">
    <source>
        <dbReference type="Pfam" id="PF04085"/>
    </source>
</evidence>
<reference evidence="7 8" key="1">
    <citation type="submission" date="2019-06" db="EMBL/GenBank/DDBJ databases">
        <title>Sequencing the genomes of 1000 actinobacteria strains.</title>
        <authorList>
            <person name="Klenk H.-P."/>
        </authorList>
    </citation>
    <scope>NUCLEOTIDE SEQUENCE [LARGE SCALE GENOMIC DNA]</scope>
    <source>
        <strain evidence="7 8">DSM 12335</strain>
    </source>
</reference>
<dbReference type="InterPro" id="IPR007221">
    <property type="entry name" value="MreC"/>
</dbReference>
<keyword evidence="5" id="KW-0812">Transmembrane</keyword>
<feature type="transmembrane region" description="Helical" evidence="5">
    <location>
        <begin position="12"/>
        <end position="32"/>
    </location>
</feature>
<comment type="caution">
    <text evidence="7">The sequence shown here is derived from an EMBL/GenBank/DDBJ whole genome shotgun (WGS) entry which is preliminary data.</text>
</comment>
<keyword evidence="5" id="KW-1133">Transmembrane helix</keyword>
<evidence type="ECO:0000256" key="5">
    <source>
        <dbReference type="SAM" id="Phobius"/>
    </source>
</evidence>
<name>A0A542YUA0_9MICO</name>
<dbReference type="InterPro" id="IPR042175">
    <property type="entry name" value="Cell/Rod_MreC_2"/>
</dbReference>
<evidence type="ECO:0000256" key="4">
    <source>
        <dbReference type="ARBA" id="ARBA00032089"/>
    </source>
</evidence>
<dbReference type="Gene3D" id="2.40.10.350">
    <property type="entry name" value="Rod shape-determining protein MreC, domain 2"/>
    <property type="match status" value="1"/>
</dbReference>
<accession>A0A542YUA0</accession>
<dbReference type="OrthoDB" id="5196068at2"/>